<dbReference type="OrthoDB" id="7818056at2"/>
<feature type="transmembrane region" description="Helical" evidence="1">
    <location>
        <begin position="35"/>
        <end position="55"/>
    </location>
</feature>
<feature type="transmembrane region" description="Helical" evidence="1">
    <location>
        <begin position="260"/>
        <end position="278"/>
    </location>
</feature>
<dbReference type="EMBL" id="FNPF01000001">
    <property type="protein sequence ID" value="SDX86147.1"/>
    <property type="molecule type" value="Genomic_DNA"/>
</dbReference>
<feature type="domain" description="EamA" evidence="2">
    <location>
        <begin position="147"/>
        <end position="276"/>
    </location>
</feature>
<dbReference type="STRING" id="321339.SAMN05444340_101200"/>
<keyword evidence="1" id="KW-0472">Membrane</keyword>
<feature type="domain" description="EamA" evidence="2">
    <location>
        <begin position="6"/>
        <end position="138"/>
    </location>
</feature>
<dbReference type="RefSeq" id="WP_089877859.1">
    <property type="nucleotide sequence ID" value="NZ_FNPF01000001.1"/>
</dbReference>
<dbReference type="SUPFAM" id="SSF103481">
    <property type="entry name" value="Multidrug resistance efflux transporter EmrE"/>
    <property type="match status" value="2"/>
</dbReference>
<dbReference type="InterPro" id="IPR037185">
    <property type="entry name" value="EmrE-like"/>
</dbReference>
<accession>A0A1H3F5M8</accession>
<dbReference type="AlphaFoldDB" id="A0A1H3F5M8"/>
<feature type="transmembrane region" description="Helical" evidence="1">
    <location>
        <begin position="124"/>
        <end position="141"/>
    </location>
</feature>
<keyword evidence="1" id="KW-1133">Transmembrane helix</keyword>
<feature type="transmembrane region" description="Helical" evidence="1">
    <location>
        <begin position="94"/>
        <end position="112"/>
    </location>
</feature>
<proteinExistence type="predicted"/>
<dbReference type="InterPro" id="IPR000620">
    <property type="entry name" value="EamA_dom"/>
</dbReference>
<dbReference type="Pfam" id="PF00892">
    <property type="entry name" value="EamA"/>
    <property type="match status" value="2"/>
</dbReference>
<gene>
    <name evidence="3" type="ORF">SAMN05444340_101200</name>
</gene>
<feature type="transmembrane region" description="Helical" evidence="1">
    <location>
        <begin position="147"/>
        <end position="166"/>
    </location>
</feature>
<name>A0A1H3F5M8_9RHOB</name>
<feature type="transmembrane region" description="Helical" evidence="1">
    <location>
        <begin position="205"/>
        <end position="227"/>
    </location>
</feature>
<evidence type="ECO:0000256" key="1">
    <source>
        <dbReference type="SAM" id="Phobius"/>
    </source>
</evidence>
<organism evidence="3 4">
    <name type="scientific">Citreimonas salinaria</name>
    <dbReference type="NCBI Taxonomy" id="321339"/>
    <lineage>
        <taxon>Bacteria</taxon>
        <taxon>Pseudomonadati</taxon>
        <taxon>Pseudomonadota</taxon>
        <taxon>Alphaproteobacteria</taxon>
        <taxon>Rhodobacterales</taxon>
        <taxon>Roseobacteraceae</taxon>
        <taxon>Citreimonas</taxon>
    </lineage>
</organism>
<keyword evidence="4" id="KW-1185">Reference proteome</keyword>
<sequence>MSPNARGAVFALMSFGVYSAHDVIVKWLGGSYSPFQIVFFSVLFGFPLVTVMLIRDARPGHLRPVRPWWTALRTAAAVITGVCAFYAFSALPLAQVYAILFASPLIITVLSIPILGESVRLRRWAAVIVGLVGVLVVLRPGATELSLGHLAALAAAFSSATASIIVRKIGQDERDVVLLLYPLLANFALMAAILPFVYVPMPVEHLGGLALMAALAFVASSLVIAAYKSAEAVIVAPMQYSQILWATLYGALFFDEVPDLWTLVGAAIVIGSGLYILMRESGRAASRNRPVLRSRTRFETATAPRVGQLMRLMRRRARGDE</sequence>
<feature type="transmembrane region" description="Helical" evidence="1">
    <location>
        <begin position="178"/>
        <end position="199"/>
    </location>
</feature>
<protein>
    <submittedName>
        <fullName evidence="3">Permease of the drug/metabolite transporter (DMT) superfamily</fullName>
    </submittedName>
</protein>
<dbReference type="PANTHER" id="PTHR22911">
    <property type="entry name" value="ACYL-MALONYL CONDENSING ENZYME-RELATED"/>
    <property type="match status" value="1"/>
</dbReference>
<dbReference type="GO" id="GO:0016020">
    <property type="term" value="C:membrane"/>
    <property type="evidence" value="ECO:0007669"/>
    <property type="project" value="InterPro"/>
</dbReference>
<dbReference type="Gene3D" id="1.10.3730.20">
    <property type="match status" value="1"/>
</dbReference>
<dbReference type="Proteomes" id="UP000199286">
    <property type="component" value="Unassembled WGS sequence"/>
</dbReference>
<keyword evidence="1" id="KW-0812">Transmembrane</keyword>
<feature type="transmembrane region" description="Helical" evidence="1">
    <location>
        <begin position="67"/>
        <end position="88"/>
    </location>
</feature>
<evidence type="ECO:0000313" key="3">
    <source>
        <dbReference type="EMBL" id="SDX86147.1"/>
    </source>
</evidence>
<feature type="transmembrane region" description="Helical" evidence="1">
    <location>
        <begin position="234"/>
        <end position="254"/>
    </location>
</feature>
<evidence type="ECO:0000313" key="4">
    <source>
        <dbReference type="Proteomes" id="UP000199286"/>
    </source>
</evidence>
<reference evidence="3 4" key="1">
    <citation type="submission" date="2016-10" db="EMBL/GenBank/DDBJ databases">
        <authorList>
            <person name="de Groot N.N."/>
        </authorList>
    </citation>
    <scope>NUCLEOTIDE SEQUENCE [LARGE SCALE GENOMIC DNA]</scope>
    <source>
        <strain evidence="3 4">DSM 26880</strain>
    </source>
</reference>
<evidence type="ECO:0000259" key="2">
    <source>
        <dbReference type="Pfam" id="PF00892"/>
    </source>
</evidence>
<dbReference type="PANTHER" id="PTHR22911:SF135">
    <property type="entry name" value="BLR4310 PROTEIN"/>
    <property type="match status" value="1"/>
</dbReference>